<dbReference type="InterPro" id="IPR050833">
    <property type="entry name" value="Poly_Biosynth_Transport"/>
</dbReference>
<feature type="transmembrane region" description="Helical" evidence="6">
    <location>
        <begin position="461"/>
        <end position="485"/>
    </location>
</feature>
<feature type="transmembrane region" description="Helical" evidence="6">
    <location>
        <begin position="195"/>
        <end position="214"/>
    </location>
</feature>
<gene>
    <name evidence="7" type="ORF">D4N35_016045</name>
</gene>
<dbReference type="PIRSF" id="PIRSF038958">
    <property type="entry name" value="PG_synth_SpoVB"/>
    <property type="match status" value="1"/>
</dbReference>
<feature type="transmembrane region" description="Helical" evidence="6">
    <location>
        <begin position="243"/>
        <end position="263"/>
    </location>
</feature>
<comment type="caution">
    <text evidence="7">The sequence shown here is derived from an EMBL/GenBank/DDBJ whole genome shotgun (WGS) entry which is preliminary data.</text>
</comment>
<evidence type="ECO:0000256" key="6">
    <source>
        <dbReference type="SAM" id="Phobius"/>
    </source>
</evidence>
<keyword evidence="3 6" id="KW-0812">Transmembrane</keyword>
<dbReference type="RefSeq" id="WP_120075503.1">
    <property type="nucleotide sequence ID" value="NZ_CP126113.1"/>
</dbReference>
<dbReference type="InterPro" id="IPR024923">
    <property type="entry name" value="PG_synth_SpoVB"/>
</dbReference>
<reference evidence="7" key="1">
    <citation type="submission" date="2018-12" db="EMBL/GenBank/DDBJ databases">
        <authorList>
            <person name="Sun L."/>
            <person name="Chen Z."/>
        </authorList>
    </citation>
    <scope>NUCLEOTIDE SEQUENCE [LARGE SCALE GENOMIC DNA]</scope>
    <source>
        <strain evidence="7">DSM 16012</strain>
    </source>
</reference>
<dbReference type="Pfam" id="PF01943">
    <property type="entry name" value="Polysacc_synt"/>
    <property type="match status" value="1"/>
</dbReference>
<dbReference type="EMBL" id="QYTU02000049">
    <property type="protein sequence ID" value="RWR05034.1"/>
    <property type="molecule type" value="Genomic_DNA"/>
</dbReference>
<dbReference type="CDD" id="cd13124">
    <property type="entry name" value="MATE_SpoVB_like"/>
    <property type="match status" value="1"/>
</dbReference>
<evidence type="ECO:0000256" key="5">
    <source>
        <dbReference type="ARBA" id="ARBA00023136"/>
    </source>
</evidence>
<feature type="transmembrane region" description="Helical" evidence="6">
    <location>
        <begin position="90"/>
        <end position="109"/>
    </location>
</feature>
<proteinExistence type="predicted"/>
<accession>A0A443IKM3</accession>
<dbReference type="PANTHER" id="PTHR30250:SF21">
    <property type="entry name" value="LIPID II FLIPPASE MURJ"/>
    <property type="match status" value="1"/>
</dbReference>
<keyword evidence="4 6" id="KW-1133">Transmembrane helix</keyword>
<protein>
    <submittedName>
        <fullName evidence="7">Polysaccharide biosynthesis protein</fullName>
    </submittedName>
</protein>
<evidence type="ECO:0000313" key="8">
    <source>
        <dbReference type="Proteomes" id="UP000273811"/>
    </source>
</evidence>
<sequence>MSSTLIKGAFILTLGSVLSKILGLLYVIPFNMLLGGEGVGLYAYAYIPYTIFMSIATAGIPLAVSKIISKYNALGQYSVSQRIFKSSFKIMILTGILAFLAMFSAAPFLAEFGSYGNKGFSSEDLTAVIRAVSFALILVPAMSIIRGFFQGHGDMRPTAVSQVVEQIVRIVFLLSGAFVVLKIFGGKLVTAVSTATFAAAIGAIGSTIVLLIYLNKQMPYLKQLAAKDQNKAGTSMAEIQREIFFSSIPFVVVGIAMPLFQFIDNLTFSRAMASIGLDDIVKSAFGILNFNTQKLVVIPMTLATAFSMALIPAVTSSYASGNMEKFRRELDKAFQIVLFITIPAVIGISILAGPIYTVFYGHNPLGTEILAIYAPAAILFAVFSISAAVLQGINMQKMTVLSLSMGLLTKLILNIPLIKIFETAGAVYATTLGYLVACLLNLFFIYYSTEYKYTVVLKRSLLMFIFTAIMAGAVLGAESVLAMVVDPESRFQSILVIAVCVTVGGAIYGLLALKSNLAKMLFGRRINVLREKLQM</sequence>
<evidence type="ECO:0000256" key="1">
    <source>
        <dbReference type="ARBA" id="ARBA00004651"/>
    </source>
</evidence>
<feature type="transmembrane region" description="Helical" evidence="6">
    <location>
        <begin position="129"/>
        <end position="149"/>
    </location>
</feature>
<evidence type="ECO:0000256" key="4">
    <source>
        <dbReference type="ARBA" id="ARBA00022989"/>
    </source>
</evidence>
<feature type="transmembrane region" description="Helical" evidence="6">
    <location>
        <begin position="170"/>
        <end position="189"/>
    </location>
</feature>
<evidence type="ECO:0000256" key="3">
    <source>
        <dbReference type="ARBA" id="ARBA00022692"/>
    </source>
</evidence>
<keyword evidence="2" id="KW-1003">Cell membrane</keyword>
<evidence type="ECO:0000256" key="2">
    <source>
        <dbReference type="ARBA" id="ARBA00022475"/>
    </source>
</evidence>
<feature type="transmembrane region" description="Helical" evidence="6">
    <location>
        <begin position="336"/>
        <end position="359"/>
    </location>
</feature>
<feature type="transmembrane region" description="Helical" evidence="6">
    <location>
        <begin position="427"/>
        <end position="449"/>
    </location>
</feature>
<dbReference type="PANTHER" id="PTHR30250">
    <property type="entry name" value="PST FAMILY PREDICTED COLANIC ACID TRANSPORTER"/>
    <property type="match status" value="1"/>
</dbReference>
<dbReference type="GO" id="GO:0005886">
    <property type="term" value="C:plasma membrane"/>
    <property type="evidence" value="ECO:0007669"/>
    <property type="project" value="UniProtKB-SubCell"/>
</dbReference>
<feature type="transmembrane region" description="Helical" evidence="6">
    <location>
        <begin position="491"/>
        <end position="513"/>
    </location>
</feature>
<keyword evidence="5 6" id="KW-0472">Membrane</keyword>
<feature type="transmembrane region" description="Helical" evidence="6">
    <location>
        <begin position="400"/>
        <end position="421"/>
    </location>
</feature>
<dbReference type="InterPro" id="IPR002797">
    <property type="entry name" value="Polysacc_synth"/>
</dbReference>
<evidence type="ECO:0000313" key="7">
    <source>
        <dbReference type="EMBL" id="RWR05034.1"/>
    </source>
</evidence>
<organism evidence="7 8">
    <name type="scientific">Siminovitchia fortis</name>
    <dbReference type="NCBI Taxonomy" id="254758"/>
    <lineage>
        <taxon>Bacteria</taxon>
        <taxon>Bacillati</taxon>
        <taxon>Bacillota</taxon>
        <taxon>Bacilli</taxon>
        <taxon>Bacillales</taxon>
        <taxon>Bacillaceae</taxon>
        <taxon>Siminovitchia</taxon>
    </lineage>
</organism>
<feature type="transmembrane region" description="Helical" evidence="6">
    <location>
        <begin position="295"/>
        <end position="315"/>
    </location>
</feature>
<feature type="transmembrane region" description="Helical" evidence="6">
    <location>
        <begin position="371"/>
        <end position="393"/>
    </location>
</feature>
<name>A0A443IKM3_9BACI</name>
<dbReference type="OrthoDB" id="9775950at2"/>
<dbReference type="AlphaFoldDB" id="A0A443IKM3"/>
<feature type="transmembrane region" description="Helical" evidence="6">
    <location>
        <begin position="43"/>
        <end position="69"/>
    </location>
</feature>
<comment type="subcellular location">
    <subcellularLocation>
        <location evidence="1">Cell membrane</location>
        <topology evidence="1">Multi-pass membrane protein</topology>
    </subcellularLocation>
</comment>
<dbReference type="Proteomes" id="UP000273811">
    <property type="component" value="Unassembled WGS sequence"/>
</dbReference>
<keyword evidence="8" id="KW-1185">Reference proteome</keyword>